<dbReference type="OMA" id="EEGFMIK"/>
<evidence type="ECO:0000313" key="9">
    <source>
        <dbReference type="Proteomes" id="UP000238479"/>
    </source>
</evidence>
<evidence type="ECO:0000256" key="1">
    <source>
        <dbReference type="ARBA" id="ARBA00004123"/>
    </source>
</evidence>
<name>A0A2P6QKL8_ROSCH</name>
<dbReference type="InterPro" id="IPR036638">
    <property type="entry name" value="HLH_DNA-bd_sf"/>
</dbReference>
<feature type="domain" description="Plant bHLH transcription factor ACT-like" evidence="7">
    <location>
        <begin position="94"/>
        <end position="178"/>
    </location>
</feature>
<dbReference type="SUPFAM" id="SSF47459">
    <property type="entry name" value="HLH, helix-loop-helix DNA-binding domain"/>
    <property type="match status" value="1"/>
</dbReference>
<dbReference type="InterPro" id="IPR054502">
    <property type="entry name" value="bHLH-TF_ACT-like_plant"/>
</dbReference>
<keyword evidence="5" id="KW-0175">Coiled coil</keyword>
<organism evidence="8 9">
    <name type="scientific">Rosa chinensis</name>
    <name type="common">China rose</name>
    <dbReference type="NCBI Taxonomy" id="74649"/>
    <lineage>
        <taxon>Eukaryota</taxon>
        <taxon>Viridiplantae</taxon>
        <taxon>Streptophyta</taxon>
        <taxon>Embryophyta</taxon>
        <taxon>Tracheophyta</taxon>
        <taxon>Spermatophyta</taxon>
        <taxon>Magnoliopsida</taxon>
        <taxon>eudicotyledons</taxon>
        <taxon>Gunneridae</taxon>
        <taxon>Pentapetalae</taxon>
        <taxon>rosids</taxon>
        <taxon>fabids</taxon>
        <taxon>Rosales</taxon>
        <taxon>Rosaceae</taxon>
        <taxon>Rosoideae</taxon>
        <taxon>Rosoideae incertae sedis</taxon>
        <taxon>Rosa</taxon>
    </lineage>
</organism>
<evidence type="ECO:0000259" key="7">
    <source>
        <dbReference type="Pfam" id="PF22754"/>
    </source>
</evidence>
<dbReference type="Proteomes" id="UP000238479">
    <property type="component" value="Chromosome 5"/>
</dbReference>
<feature type="compositionally biased region" description="Basic and acidic residues" evidence="6">
    <location>
        <begin position="1"/>
        <end position="18"/>
    </location>
</feature>
<dbReference type="Gramene" id="PRQ34717">
    <property type="protein sequence ID" value="PRQ34717"/>
    <property type="gene ID" value="RchiOBHm_Chr5g0072201"/>
</dbReference>
<evidence type="ECO:0000256" key="2">
    <source>
        <dbReference type="ARBA" id="ARBA00023015"/>
    </source>
</evidence>
<gene>
    <name evidence="8" type="ORF">RchiOBHm_Chr5g0072201</name>
</gene>
<dbReference type="InterPro" id="IPR051358">
    <property type="entry name" value="TF_AMS/ICE1/BHLH6-like"/>
</dbReference>
<feature type="coiled-coil region" evidence="5">
    <location>
        <begin position="53"/>
        <end position="80"/>
    </location>
</feature>
<evidence type="ECO:0000256" key="4">
    <source>
        <dbReference type="ARBA" id="ARBA00023242"/>
    </source>
</evidence>
<feature type="region of interest" description="Disordered" evidence="6">
    <location>
        <begin position="1"/>
        <end position="25"/>
    </location>
</feature>
<dbReference type="EMBL" id="PDCK01000043">
    <property type="protein sequence ID" value="PRQ34717.1"/>
    <property type="molecule type" value="Genomic_DNA"/>
</dbReference>
<keyword evidence="9" id="KW-1185">Reference proteome</keyword>
<dbReference type="PANTHER" id="PTHR31945:SF146">
    <property type="entry name" value="ACT DOMAIN-CONTAINING PROTEIN"/>
    <property type="match status" value="1"/>
</dbReference>
<evidence type="ECO:0000313" key="8">
    <source>
        <dbReference type="EMBL" id="PRQ34717.1"/>
    </source>
</evidence>
<sequence length="185" mass="21185">MHQQERRESQREREREIEAMVSKQVQKRDPIYKKLQSLRSISNSPAHSKSSIILDAVTYIQELKRKVEEMNQEIVAARAQVSTPAQNPFPMQLKVEPREEDQAGFQIKMFTEKSCSGLLVFVLEAFEELGLDVHQARVSCSNNFLLEAVATINNDDQNGEDHNKDAEVVRKAMLQAIQSWSEVSQ</sequence>
<protein>
    <submittedName>
        <fullName evidence="8">Putative transcription factor bHLH family</fullName>
    </submittedName>
</protein>
<comment type="subcellular location">
    <subcellularLocation>
        <location evidence="1">Nucleus</location>
    </subcellularLocation>
</comment>
<dbReference type="Pfam" id="PF22754">
    <property type="entry name" value="bHLH-TF_ACT-like_plant"/>
    <property type="match status" value="1"/>
</dbReference>
<dbReference type="GO" id="GO:0043565">
    <property type="term" value="F:sequence-specific DNA binding"/>
    <property type="evidence" value="ECO:0007669"/>
    <property type="project" value="TreeGrafter"/>
</dbReference>
<keyword evidence="4" id="KW-0539">Nucleus</keyword>
<dbReference type="Gene3D" id="4.10.280.10">
    <property type="entry name" value="Helix-loop-helix DNA-binding domain"/>
    <property type="match status" value="1"/>
</dbReference>
<comment type="caution">
    <text evidence="8">The sequence shown here is derived from an EMBL/GenBank/DDBJ whole genome shotgun (WGS) entry which is preliminary data.</text>
</comment>
<evidence type="ECO:0000256" key="3">
    <source>
        <dbReference type="ARBA" id="ARBA00023163"/>
    </source>
</evidence>
<dbReference type="AlphaFoldDB" id="A0A2P6QKL8"/>
<evidence type="ECO:0000256" key="6">
    <source>
        <dbReference type="SAM" id="MobiDB-lite"/>
    </source>
</evidence>
<dbReference type="GO" id="GO:0003700">
    <property type="term" value="F:DNA-binding transcription factor activity"/>
    <property type="evidence" value="ECO:0007669"/>
    <property type="project" value="TreeGrafter"/>
</dbReference>
<accession>A0A2P6QKL8</accession>
<keyword evidence="2" id="KW-0805">Transcription regulation</keyword>
<reference evidence="8 9" key="1">
    <citation type="journal article" date="2018" name="Nat. Genet.">
        <title>The Rosa genome provides new insights in the design of modern roses.</title>
        <authorList>
            <person name="Bendahmane M."/>
        </authorList>
    </citation>
    <scope>NUCLEOTIDE SEQUENCE [LARGE SCALE GENOMIC DNA]</scope>
    <source>
        <strain evidence="9">cv. Old Blush</strain>
    </source>
</reference>
<dbReference type="GO" id="GO:0005634">
    <property type="term" value="C:nucleus"/>
    <property type="evidence" value="ECO:0007669"/>
    <property type="project" value="UniProtKB-SubCell"/>
</dbReference>
<dbReference type="STRING" id="74649.A0A2P6QKL8"/>
<proteinExistence type="predicted"/>
<keyword evidence="3" id="KW-0804">Transcription</keyword>
<evidence type="ECO:0000256" key="5">
    <source>
        <dbReference type="SAM" id="Coils"/>
    </source>
</evidence>
<dbReference type="GO" id="GO:0046983">
    <property type="term" value="F:protein dimerization activity"/>
    <property type="evidence" value="ECO:0007669"/>
    <property type="project" value="InterPro"/>
</dbReference>
<dbReference type="PANTHER" id="PTHR31945">
    <property type="entry name" value="TRANSCRIPTION FACTOR SCREAM2-RELATED"/>
    <property type="match status" value="1"/>
</dbReference>